<keyword evidence="1" id="KW-0732">Signal</keyword>
<accession>A0A1I2Y4C0</accession>
<dbReference type="PANTHER" id="PTHR43649">
    <property type="entry name" value="ARABINOSE-BINDING PROTEIN-RELATED"/>
    <property type="match status" value="1"/>
</dbReference>
<dbReference type="Pfam" id="PF01547">
    <property type="entry name" value="SBP_bac_1"/>
    <property type="match status" value="1"/>
</dbReference>
<dbReference type="InterPro" id="IPR006059">
    <property type="entry name" value="SBP"/>
</dbReference>
<evidence type="ECO:0000256" key="1">
    <source>
        <dbReference type="SAM" id="SignalP"/>
    </source>
</evidence>
<evidence type="ECO:0000313" key="3">
    <source>
        <dbReference type="EMBL" id="TFB85138.1"/>
    </source>
</evidence>
<proteinExistence type="predicted"/>
<evidence type="ECO:0000313" key="2">
    <source>
        <dbReference type="EMBL" id="SFH20187.1"/>
    </source>
</evidence>
<sequence>MTSRHSLAAVAGLGALALLLSGCTPASSTASSGEGDGTLRYLVEQQEDPEFLPMIEARVAKFEERNPGILVEIDAMPFDTMRTVLQTQLQSGDGPDVFNWGSGPTFAGSLADAGLLYDLTESYEKNDWQIYDFAKDRVTVDGRIIGVPGDIETVGVYYNKTIFDDLGIDQPENLGDLEAAAANIKQSGVIPFAVSDQEGWQAGHLLSMTLASRVGSQGVADLIDGEASWTSPEVVESLALWAGFNDAGYLPEFPTAISYDGGAALFYSGEAAMLPTGSWFIPEVEANTDFEVGYIPFPSEDGAGIFTAGLGSGPLVSANTDNPEAAIKFVDFLVSEEHGQWAVESLGTIPAFPIDTKDLEVLPLLAQVIEDTATFAAGSSDLGTNIDVVASDLFNQTMYDGFQALFTGQKTPEQVAEELEAAARN</sequence>
<reference evidence="2 4" key="1">
    <citation type="submission" date="2016-10" db="EMBL/GenBank/DDBJ databases">
        <authorList>
            <person name="Varghese N."/>
            <person name="Submissions S."/>
        </authorList>
    </citation>
    <scope>NUCLEOTIDE SEQUENCE [LARGE SCALE GENOMIC DNA]</scope>
    <source>
        <strain evidence="2 4">GMCC 1.11211</strain>
    </source>
</reference>
<feature type="signal peptide" evidence="1">
    <location>
        <begin position="1"/>
        <end position="26"/>
    </location>
</feature>
<feature type="chain" id="PRO_5044559376" evidence="1">
    <location>
        <begin position="27"/>
        <end position="425"/>
    </location>
</feature>
<dbReference type="RefSeq" id="WP_092448126.1">
    <property type="nucleotide sequence ID" value="NZ_BKAC01000010.1"/>
</dbReference>
<dbReference type="PROSITE" id="PS51257">
    <property type="entry name" value="PROKAR_LIPOPROTEIN"/>
    <property type="match status" value="1"/>
</dbReference>
<protein>
    <submittedName>
        <fullName evidence="3">Extracellular solute-binding protein</fullName>
    </submittedName>
    <submittedName>
        <fullName evidence="2">Raffinose/stachyose/melibiose transport system substrate-binding protein</fullName>
    </submittedName>
</protein>
<name>A0A1I2Y4C0_9MICO</name>
<gene>
    <name evidence="3" type="ORF">E3O11_08885</name>
    <name evidence="2" type="ORF">SAMN05216274_101324</name>
</gene>
<dbReference type="STRING" id="995038.SAMN05216274_101324"/>
<dbReference type="EMBL" id="SOFE01000014">
    <property type="protein sequence ID" value="TFB85138.1"/>
    <property type="molecule type" value="Genomic_DNA"/>
</dbReference>
<keyword evidence="4" id="KW-1185">Reference proteome</keyword>
<dbReference type="SUPFAM" id="SSF53850">
    <property type="entry name" value="Periplasmic binding protein-like II"/>
    <property type="match status" value="1"/>
</dbReference>
<dbReference type="Gene3D" id="3.40.190.10">
    <property type="entry name" value="Periplasmic binding protein-like II"/>
    <property type="match status" value="2"/>
</dbReference>
<dbReference type="EMBL" id="FOPW01000001">
    <property type="protein sequence ID" value="SFH20187.1"/>
    <property type="molecule type" value="Genomic_DNA"/>
</dbReference>
<evidence type="ECO:0000313" key="4">
    <source>
        <dbReference type="Proteomes" id="UP000199681"/>
    </source>
</evidence>
<dbReference type="Proteomes" id="UP000297963">
    <property type="component" value="Unassembled WGS sequence"/>
</dbReference>
<dbReference type="Proteomes" id="UP000199681">
    <property type="component" value="Unassembled WGS sequence"/>
</dbReference>
<evidence type="ECO:0000313" key="5">
    <source>
        <dbReference type="Proteomes" id="UP000297963"/>
    </source>
</evidence>
<reference evidence="3 5" key="2">
    <citation type="submission" date="2019-03" db="EMBL/GenBank/DDBJ databases">
        <title>Genomics of glacier-inhabiting Cryobacterium strains.</title>
        <authorList>
            <person name="Liu Q."/>
            <person name="Xin Y.-H."/>
        </authorList>
    </citation>
    <scope>NUCLEOTIDE SEQUENCE [LARGE SCALE GENOMIC DNA]</scope>
    <source>
        <strain evidence="3 5">Hh34</strain>
    </source>
</reference>
<dbReference type="InterPro" id="IPR050490">
    <property type="entry name" value="Bact_solute-bd_prot1"/>
</dbReference>
<comment type="caution">
    <text evidence="3">The sequence shown here is derived from an EMBL/GenBank/DDBJ whole genome shotgun (WGS) entry which is preliminary data.</text>
</comment>
<organism evidence="3 5">
    <name type="scientific">Cryobacterium levicorallinum</name>
    <dbReference type="NCBI Taxonomy" id="995038"/>
    <lineage>
        <taxon>Bacteria</taxon>
        <taxon>Bacillati</taxon>
        <taxon>Actinomycetota</taxon>
        <taxon>Actinomycetes</taxon>
        <taxon>Micrococcales</taxon>
        <taxon>Microbacteriaceae</taxon>
        <taxon>Cryobacterium</taxon>
    </lineage>
</organism>
<dbReference type="AlphaFoldDB" id="A0A1I2Y4C0"/>